<feature type="signal peptide" evidence="1">
    <location>
        <begin position="1"/>
        <end position="21"/>
    </location>
</feature>
<evidence type="ECO:0000313" key="3">
    <source>
        <dbReference type="EMBL" id="MDB1123795.1"/>
    </source>
</evidence>
<evidence type="ECO:0000313" key="4">
    <source>
        <dbReference type="Proteomes" id="UP001210678"/>
    </source>
</evidence>
<dbReference type="SMART" id="SM01324">
    <property type="entry name" value="YARHG"/>
    <property type="match status" value="1"/>
</dbReference>
<accession>A0ABT4YQZ5</accession>
<dbReference type="InterPro" id="IPR025582">
    <property type="entry name" value="YARHG_dom"/>
</dbReference>
<dbReference type="RefSeq" id="WP_272135444.1">
    <property type="nucleotide sequence ID" value="NZ_JAQLOI010000001.1"/>
</dbReference>
<sequence length="138" mass="16053">MNRLRHIFIVLTALYYPAVMANDSNATQTDEKPCTCVFNMNRAWNPEKIIWNNEAWKCTIYKDDGTCSEVQKVASLDDNNNAFLLAASSERMLSESELNRYDATDLRLIRNEIFARHGYTFKSEDLRTFFLPRRGMTP</sequence>
<dbReference type="InterPro" id="IPR038434">
    <property type="entry name" value="YARHG_sf"/>
</dbReference>
<dbReference type="EMBL" id="JAQLOI010000001">
    <property type="protein sequence ID" value="MDB1123795.1"/>
    <property type="molecule type" value="Genomic_DNA"/>
</dbReference>
<feature type="domain" description="YARHG" evidence="2">
    <location>
        <begin position="81"/>
        <end position="134"/>
    </location>
</feature>
<gene>
    <name evidence="3" type="ORF">PGX00_09050</name>
</gene>
<organism evidence="3 4">
    <name type="scientific">Vibrio algarum</name>
    <dbReference type="NCBI Taxonomy" id="3020714"/>
    <lineage>
        <taxon>Bacteria</taxon>
        <taxon>Pseudomonadati</taxon>
        <taxon>Pseudomonadota</taxon>
        <taxon>Gammaproteobacteria</taxon>
        <taxon>Vibrionales</taxon>
        <taxon>Vibrionaceae</taxon>
        <taxon>Vibrio</taxon>
    </lineage>
</organism>
<evidence type="ECO:0000259" key="2">
    <source>
        <dbReference type="SMART" id="SM01324"/>
    </source>
</evidence>
<keyword evidence="4" id="KW-1185">Reference proteome</keyword>
<dbReference type="Proteomes" id="UP001210678">
    <property type="component" value="Unassembled WGS sequence"/>
</dbReference>
<protein>
    <submittedName>
        <fullName evidence="3">YARHG domain-containing protein</fullName>
    </submittedName>
</protein>
<dbReference type="Pfam" id="PF13308">
    <property type="entry name" value="YARHG"/>
    <property type="match status" value="1"/>
</dbReference>
<keyword evidence="1" id="KW-0732">Signal</keyword>
<evidence type="ECO:0000256" key="1">
    <source>
        <dbReference type="SAM" id="SignalP"/>
    </source>
</evidence>
<name>A0ABT4YQZ5_9VIBR</name>
<feature type="chain" id="PRO_5046664469" evidence="1">
    <location>
        <begin position="22"/>
        <end position="138"/>
    </location>
</feature>
<dbReference type="Gene3D" id="1.20.58.1690">
    <property type="match status" value="1"/>
</dbReference>
<reference evidence="3 4" key="1">
    <citation type="submission" date="2023-01" db="EMBL/GenBank/DDBJ databases">
        <title>Vibrio sp. KJ40-1 sp.nov, isolated from marine algae.</title>
        <authorList>
            <person name="Butt M."/>
            <person name="Kim J.M.J."/>
            <person name="Jeon C.O.C."/>
        </authorList>
    </citation>
    <scope>NUCLEOTIDE SEQUENCE [LARGE SCALE GENOMIC DNA]</scope>
    <source>
        <strain evidence="3 4">KJ40-1</strain>
    </source>
</reference>
<comment type="caution">
    <text evidence="3">The sequence shown here is derived from an EMBL/GenBank/DDBJ whole genome shotgun (WGS) entry which is preliminary data.</text>
</comment>
<proteinExistence type="predicted"/>